<feature type="non-terminal residue" evidence="1">
    <location>
        <position position="1"/>
    </location>
</feature>
<accession>A0A382E450</accession>
<protein>
    <submittedName>
        <fullName evidence="1">Uncharacterized protein</fullName>
    </submittedName>
</protein>
<reference evidence="1" key="1">
    <citation type="submission" date="2018-05" db="EMBL/GenBank/DDBJ databases">
        <authorList>
            <person name="Lanie J.A."/>
            <person name="Ng W.-L."/>
            <person name="Kazmierczak K.M."/>
            <person name="Andrzejewski T.M."/>
            <person name="Davidsen T.M."/>
            <person name="Wayne K.J."/>
            <person name="Tettelin H."/>
            <person name="Glass J.I."/>
            <person name="Rusch D."/>
            <person name="Podicherti R."/>
            <person name="Tsui H.-C.T."/>
            <person name="Winkler M.E."/>
        </authorList>
    </citation>
    <scope>NUCLEOTIDE SEQUENCE</scope>
</reference>
<gene>
    <name evidence="1" type="ORF">METZ01_LOCUS198274</name>
</gene>
<sequence length="55" mass="5947">VELSTPDLSDAFPETKALEPIMTNYGGKSFFSGPIETLQCPDDNSIVKELLNSEG</sequence>
<dbReference type="InterPro" id="IPR036704">
    <property type="entry name" value="RraA/RraA-like_sf"/>
</dbReference>
<evidence type="ECO:0000313" key="1">
    <source>
        <dbReference type="EMBL" id="SVB45420.1"/>
    </source>
</evidence>
<proteinExistence type="predicted"/>
<feature type="non-terminal residue" evidence="1">
    <location>
        <position position="55"/>
    </location>
</feature>
<organism evidence="1">
    <name type="scientific">marine metagenome</name>
    <dbReference type="NCBI Taxonomy" id="408172"/>
    <lineage>
        <taxon>unclassified sequences</taxon>
        <taxon>metagenomes</taxon>
        <taxon>ecological metagenomes</taxon>
    </lineage>
</organism>
<dbReference type="EMBL" id="UINC01042587">
    <property type="protein sequence ID" value="SVB45420.1"/>
    <property type="molecule type" value="Genomic_DNA"/>
</dbReference>
<dbReference type="AlphaFoldDB" id="A0A382E450"/>
<name>A0A382E450_9ZZZZ</name>
<dbReference type="SUPFAM" id="SSF89562">
    <property type="entry name" value="RraA-like"/>
    <property type="match status" value="1"/>
</dbReference>
<dbReference type="Gene3D" id="3.50.30.40">
    <property type="entry name" value="Ribonuclease E inhibitor RraA/RraA-like"/>
    <property type="match status" value="1"/>
</dbReference>